<dbReference type="EMBL" id="JEMA01000497">
    <property type="protein sequence ID" value="KYF69128.1"/>
    <property type="molecule type" value="Genomic_DNA"/>
</dbReference>
<evidence type="ECO:0000259" key="3">
    <source>
        <dbReference type="Pfam" id="PF19112"/>
    </source>
</evidence>
<feature type="domain" description="Vanillate O-demethylase oxygenase-like C-terminal catalytic" evidence="3">
    <location>
        <begin position="11"/>
        <end position="90"/>
    </location>
</feature>
<protein>
    <recommendedName>
        <fullName evidence="3">Vanillate O-demethylase oxygenase-like C-terminal catalytic domain-containing protein</fullName>
    </recommendedName>
</protein>
<feature type="region of interest" description="Disordered" evidence="2">
    <location>
        <begin position="97"/>
        <end position="128"/>
    </location>
</feature>
<evidence type="ECO:0000256" key="2">
    <source>
        <dbReference type="SAM" id="MobiDB-lite"/>
    </source>
</evidence>
<sequence length="128" mass="14448">MNRHIPIPNKRMMMLVACVPIDGQRTRMLMTMARDFMTSPLFDFFFHRMNARIACEDRAIVESSFPVEIPPAGEERSVRTDAPTLIFRKRYFAELKGTSSGTDDEPSGRRALPMVRGPLPVSGGFAAR</sequence>
<dbReference type="Pfam" id="PF19112">
    <property type="entry name" value="VanA_C"/>
    <property type="match status" value="1"/>
</dbReference>
<dbReference type="AlphaFoldDB" id="A0A150QNA3"/>
<comment type="caution">
    <text evidence="4">The sequence shown here is derived from an EMBL/GenBank/DDBJ whole genome shotgun (WGS) entry which is preliminary data.</text>
</comment>
<name>A0A150QNA3_SORCE</name>
<dbReference type="RefSeq" id="WP_061608640.1">
    <property type="nucleotide sequence ID" value="NZ_JEMA01000497.1"/>
</dbReference>
<gene>
    <name evidence="4" type="ORF">BE15_40495</name>
</gene>
<organism evidence="4 5">
    <name type="scientific">Sorangium cellulosum</name>
    <name type="common">Polyangium cellulosum</name>
    <dbReference type="NCBI Taxonomy" id="56"/>
    <lineage>
        <taxon>Bacteria</taxon>
        <taxon>Pseudomonadati</taxon>
        <taxon>Myxococcota</taxon>
        <taxon>Polyangia</taxon>
        <taxon>Polyangiales</taxon>
        <taxon>Polyangiaceae</taxon>
        <taxon>Sorangium</taxon>
    </lineage>
</organism>
<reference evidence="4 5" key="1">
    <citation type="submission" date="2014-02" db="EMBL/GenBank/DDBJ databases">
        <title>The small core and large imbalanced accessory genome model reveals a collaborative survival strategy of Sorangium cellulosum strains in nature.</title>
        <authorList>
            <person name="Han K."/>
            <person name="Peng R."/>
            <person name="Blom J."/>
            <person name="Li Y.-Z."/>
        </authorList>
    </citation>
    <scope>NUCLEOTIDE SEQUENCE [LARGE SCALE GENOMIC DNA]</scope>
    <source>
        <strain evidence="4 5">So0008-312</strain>
    </source>
</reference>
<proteinExistence type="predicted"/>
<accession>A0A150QNA3</accession>
<keyword evidence="1" id="KW-0560">Oxidoreductase</keyword>
<dbReference type="SUPFAM" id="SSF55961">
    <property type="entry name" value="Bet v1-like"/>
    <property type="match status" value="1"/>
</dbReference>
<dbReference type="OrthoDB" id="9800167at2"/>
<dbReference type="Proteomes" id="UP000075260">
    <property type="component" value="Unassembled WGS sequence"/>
</dbReference>
<dbReference type="GO" id="GO:0016491">
    <property type="term" value="F:oxidoreductase activity"/>
    <property type="evidence" value="ECO:0007669"/>
    <property type="project" value="UniProtKB-KW"/>
</dbReference>
<evidence type="ECO:0000313" key="5">
    <source>
        <dbReference type="Proteomes" id="UP000075260"/>
    </source>
</evidence>
<dbReference type="InterPro" id="IPR044043">
    <property type="entry name" value="VanA_C_cat"/>
</dbReference>
<evidence type="ECO:0000256" key="1">
    <source>
        <dbReference type="ARBA" id="ARBA00023002"/>
    </source>
</evidence>
<evidence type="ECO:0000313" key="4">
    <source>
        <dbReference type="EMBL" id="KYF69128.1"/>
    </source>
</evidence>
<dbReference type="Gene3D" id="3.90.380.10">
    <property type="entry name" value="Naphthalene 1,2-dioxygenase Alpha Subunit, Chain A, domain 1"/>
    <property type="match status" value="1"/>
</dbReference>